<keyword evidence="9 17" id="KW-1133">Transmembrane helix</keyword>
<evidence type="ECO:0000256" key="17">
    <source>
        <dbReference type="SAM" id="Phobius"/>
    </source>
</evidence>
<feature type="transmembrane region" description="Helical" evidence="17">
    <location>
        <begin position="125"/>
        <end position="146"/>
    </location>
</feature>
<keyword evidence="13" id="KW-1208">Phospholipid metabolism</keyword>
<organism evidence="18 19">
    <name type="scientific">Megalodesulfovibrio gigas (strain ATCC 19364 / DSM 1382 / NCIMB 9332 / VKM B-1759)</name>
    <name type="common">Desulfovibrio gigas</name>
    <dbReference type="NCBI Taxonomy" id="1121448"/>
    <lineage>
        <taxon>Bacteria</taxon>
        <taxon>Pseudomonadati</taxon>
        <taxon>Thermodesulfobacteriota</taxon>
        <taxon>Desulfovibrionia</taxon>
        <taxon>Desulfovibrionales</taxon>
        <taxon>Desulfovibrionaceae</taxon>
        <taxon>Megalodesulfovibrio</taxon>
    </lineage>
</organism>
<evidence type="ECO:0000256" key="8">
    <source>
        <dbReference type="ARBA" id="ARBA00022692"/>
    </source>
</evidence>
<dbReference type="PIRSF" id="PIRSF000847">
    <property type="entry name" value="Phos_ph_gly_syn"/>
    <property type="match status" value="1"/>
</dbReference>
<evidence type="ECO:0000256" key="11">
    <source>
        <dbReference type="ARBA" id="ARBA00023136"/>
    </source>
</evidence>
<proteinExistence type="inferred from homology"/>
<feature type="transmembrane region" description="Helical" evidence="17">
    <location>
        <begin position="158"/>
        <end position="176"/>
    </location>
</feature>
<dbReference type="PROSITE" id="PS00379">
    <property type="entry name" value="CDP_ALCOHOL_P_TRANSF"/>
    <property type="match status" value="1"/>
</dbReference>
<dbReference type="PANTHER" id="PTHR14269:SF62">
    <property type="entry name" value="CDP-DIACYLGLYCEROL--GLYCEROL-3-PHOSPHATE 3-PHOSPHATIDYLTRANSFERASE 1, CHLOROPLASTIC"/>
    <property type="match status" value="1"/>
</dbReference>
<dbReference type="KEGG" id="dgg:DGI_2530"/>
<keyword evidence="6" id="KW-0444">Lipid biosynthesis</keyword>
<evidence type="ECO:0000256" key="10">
    <source>
        <dbReference type="ARBA" id="ARBA00023098"/>
    </source>
</evidence>
<evidence type="ECO:0000256" key="6">
    <source>
        <dbReference type="ARBA" id="ARBA00022516"/>
    </source>
</evidence>
<evidence type="ECO:0000256" key="16">
    <source>
        <dbReference type="RuleBase" id="RU003750"/>
    </source>
</evidence>
<sequence>MNLANKITLARIGAVPALMLLLQWPSRWSCLAAAVVFVAAAATDTLDGRIARSRNMVSNLGKFLDPLADKLLTLSVLVMLASLVDGTGQNWVPPWAVVVIMARELAVTGLRAMAMEQGMVLAADVFGKIKTVLQCVAIVPLLVHYPVLGLDPRPWGEAMLYLALAMTVFSGVNYCYSMRAMWGRDV</sequence>
<evidence type="ECO:0000256" key="13">
    <source>
        <dbReference type="ARBA" id="ARBA00023264"/>
    </source>
</evidence>
<reference evidence="18 19" key="1">
    <citation type="journal article" date="2013" name="J. Bacteriol.">
        <title>Roles of HynAB and Ech, the only two hydrogenases found in the model sulfate reducer Desulfovibrio gigas.</title>
        <authorList>
            <person name="Morais-Silva F.O."/>
            <person name="Santos C.I."/>
            <person name="Rodrigues R."/>
            <person name="Pereira I.A."/>
            <person name="Rodrigues-Pousada C."/>
        </authorList>
    </citation>
    <scope>NUCLEOTIDE SEQUENCE [LARGE SCALE GENOMIC DNA]</scope>
    <source>
        <strain evidence="19">ATCC 19364 / DSM 1382 / NCIMB 9332 / VKM B-1759</strain>
    </source>
</reference>
<evidence type="ECO:0000256" key="4">
    <source>
        <dbReference type="ARBA" id="ARBA00013170"/>
    </source>
</evidence>
<evidence type="ECO:0000313" key="18">
    <source>
        <dbReference type="EMBL" id="AGW14265.1"/>
    </source>
</evidence>
<comment type="subcellular location">
    <subcellularLocation>
        <location evidence="1">Membrane</location>
        <topology evidence="1">Multi-pass membrane protein</topology>
    </subcellularLocation>
</comment>
<keyword evidence="10" id="KW-0443">Lipid metabolism</keyword>
<accession>T2GCG0</accession>
<dbReference type="EC" id="2.7.8.5" evidence="4 15"/>
<evidence type="ECO:0000256" key="7">
    <source>
        <dbReference type="ARBA" id="ARBA00022679"/>
    </source>
</evidence>
<evidence type="ECO:0000256" key="9">
    <source>
        <dbReference type="ARBA" id="ARBA00022989"/>
    </source>
</evidence>
<dbReference type="InterPro" id="IPR048254">
    <property type="entry name" value="CDP_ALCOHOL_P_TRANSF_CS"/>
</dbReference>
<evidence type="ECO:0000256" key="2">
    <source>
        <dbReference type="ARBA" id="ARBA00005042"/>
    </source>
</evidence>
<dbReference type="InterPro" id="IPR050324">
    <property type="entry name" value="CDP-alcohol_PTase-I"/>
</dbReference>
<comment type="pathway">
    <text evidence="2">Phospholipid metabolism; phosphatidylglycerol biosynthesis; phosphatidylglycerol from CDP-diacylglycerol: step 1/2.</text>
</comment>
<evidence type="ECO:0000256" key="12">
    <source>
        <dbReference type="ARBA" id="ARBA00023209"/>
    </source>
</evidence>
<dbReference type="InterPro" id="IPR000462">
    <property type="entry name" value="CDP-OH_P_trans"/>
</dbReference>
<dbReference type="eggNOG" id="COG0558">
    <property type="taxonomic scope" value="Bacteria"/>
</dbReference>
<dbReference type="HOGENOM" id="CLU_051314_2_2_7"/>
<keyword evidence="8 17" id="KW-0812">Transmembrane</keyword>
<dbReference type="InterPro" id="IPR043130">
    <property type="entry name" value="CDP-OH_PTrfase_TM_dom"/>
</dbReference>
<name>T2GCG0_MEGG1</name>
<dbReference type="Pfam" id="PF01066">
    <property type="entry name" value="CDP-OH_P_transf"/>
    <property type="match status" value="1"/>
</dbReference>
<dbReference type="GO" id="GO:0016020">
    <property type="term" value="C:membrane"/>
    <property type="evidence" value="ECO:0007669"/>
    <property type="project" value="UniProtKB-SubCell"/>
</dbReference>
<evidence type="ECO:0000256" key="5">
    <source>
        <dbReference type="ARBA" id="ARBA00014944"/>
    </source>
</evidence>
<dbReference type="Proteomes" id="UP000016587">
    <property type="component" value="Chromosome"/>
</dbReference>
<keyword evidence="11 17" id="KW-0472">Membrane</keyword>
<gene>
    <name evidence="18" type="ORF">DGI_2530</name>
</gene>
<dbReference type="EMBL" id="CP006585">
    <property type="protein sequence ID" value="AGW14265.1"/>
    <property type="molecule type" value="Genomic_DNA"/>
</dbReference>
<dbReference type="AlphaFoldDB" id="T2GCG0"/>
<dbReference type="InterPro" id="IPR004570">
    <property type="entry name" value="Phosphatidylglycerol_P_synth"/>
</dbReference>
<dbReference type="NCBIfam" id="TIGR00560">
    <property type="entry name" value="pgsA"/>
    <property type="match status" value="1"/>
</dbReference>
<comment type="catalytic activity">
    <reaction evidence="14">
        <text>a CDP-1,2-diacyl-sn-glycerol + sn-glycerol 3-phosphate = a 1,2-diacyl-sn-glycero-3-phospho-(1'-sn-glycero-3'-phosphate) + CMP + H(+)</text>
        <dbReference type="Rhea" id="RHEA:12593"/>
        <dbReference type="ChEBI" id="CHEBI:15378"/>
        <dbReference type="ChEBI" id="CHEBI:57597"/>
        <dbReference type="ChEBI" id="CHEBI:58332"/>
        <dbReference type="ChEBI" id="CHEBI:60110"/>
        <dbReference type="ChEBI" id="CHEBI:60377"/>
        <dbReference type="EC" id="2.7.8.5"/>
    </reaction>
</comment>
<dbReference type="PATRIC" id="fig|1121448.10.peg.2480"/>
<comment type="similarity">
    <text evidence="3 16">Belongs to the CDP-alcohol phosphatidyltransferase class-I family.</text>
</comment>
<reference evidence="19" key="2">
    <citation type="submission" date="2013-07" db="EMBL/GenBank/DDBJ databases">
        <authorList>
            <person name="Morais-Silva F.O."/>
            <person name="Rezende A.M."/>
            <person name="Pimentel C."/>
            <person name="Resende D.M."/>
            <person name="Santos C.I."/>
            <person name="Clemente C."/>
            <person name="de Oliveira L.M."/>
            <person name="da Silva S.M."/>
            <person name="Costa D.A."/>
            <person name="Varela-Raposo A."/>
            <person name="Horacio E.C.A."/>
            <person name="Matos M."/>
            <person name="Flores O."/>
            <person name="Ruiz J.C."/>
            <person name="Rodrigues-Pousada C."/>
        </authorList>
    </citation>
    <scope>NUCLEOTIDE SEQUENCE [LARGE SCALE GENOMIC DNA]</scope>
    <source>
        <strain evidence="19">ATCC 19364 / DSM 1382 / NCIMB 9332 / VKM B-1759</strain>
    </source>
</reference>
<keyword evidence="19" id="KW-1185">Reference proteome</keyword>
<dbReference type="Gene3D" id="1.20.120.1760">
    <property type="match status" value="1"/>
</dbReference>
<dbReference type="GO" id="GO:0046474">
    <property type="term" value="P:glycerophospholipid biosynthetic process"/>
    <property type="evidence" value="ECO:0007669"/>
    <property type="project" value="TreeGrafter"/>
</dbReference>
<keyword evidence="7 16" id="KW-0808">Transferase</keyword>
<dbReference type="GO" id="GO:0008444">
    <property type="term" value="F:CDP-diacylglycerol-glycerol-3-phosphate 3-phosphatidyltransferase activity"/>
    <property type="evidence" value="ECO:0007669"/>
    <property type="project" value="UniProtKB-UniRule"/>
</dbReference>
<protein>
    <recommendedName>
        <fullName evidence="5 15">CDP-diacylglycerol--glycerol-3-phosphate 3-phosphatidyltransferase</fullName>
        <ecNumber evidence="4 15">2.7.8.5</ecNumber>
    </recommendedName>
</protein>
<evidence type="ECO:0000256" key="15">
    <source>
        <dbReference type="NCBIfam" id="TIGR00560"/>
    </source>
</evidence>
<evidence type="ECO:0000256" key="14">
    <source>
        <dbReference type="ARBA" id="ARBA00048586"/>
    </source>
</evidence>
<evidence type="ECO:0000256" key="1">
    <source>
        <dbReference type="ARBA" id="ARBA00004141"/>
    </source>
</evidence>
<evidence type="ECO:0000313" key="19">
    <source>
        <dbReference type="Proteomes" id="UP000016587"/>
    </source>
</evidence>
<keyword evidence="12" id="KW-0594">Phospholipid biosynthesis</keyword>
<evidence type="ECO:0000256" key="3">
    <source>
        <dbReference type="ARBA" id="ARBA00010441"/>
    </source>
</evidence>
<dbReference type="PANTHER" id="PTHR14269">
    <property type="entry name" value="CDP-DIACYLGLYCEROL--GLYCEROL-3-PHOSPHATE 3-PHOSPHATIDYLTRANSFERASE-RELATED"/>
    <property type="match status" value="1"/>
</dbReference>
<dbReference type="STRING" id="1121448.DGI_2530"/>